<dbReference type="OrthoDB" id="1149023at2"/>
<proteinExistence type="predicted"/>
<dbReference type="AlphaFoldDB" id="A0A1I0TFF4"/>
<evidence type="ECO:0000313" key="1">
    <source>
        <dbReference type="EMBL" id="SFA49726.1"/>
    </source>
</evidence>
<sequence length="320" mass="36773">MTDRLIKLIALGVCLSLPSCAQDRKDTAADNKIAGKTDYQKEGVLFKLKHEHLDCSYEILLNDMPIVTYFGLGERSGLTVDLNQYILKPGKQEVTIRMFPVKKEENHFAPKLSKSAFVKIEITKNKEPMTMLDQLNARGKGKEYKWETLTYQTPRLDKPLPYIAYKTSFVVDEKDVNWKIVGWSKSKKLNNDPNLRKEVDEFYNNYKKVLEEGDRNKFLSLVRTAIDEEAASKPWDKEIENQLTKNMIDYAAEKRNFIYPCTKAELKFFGDGRVVTLVCADTLTFGDAPLISKTAKNMVPKSHTFYLHRPAGTNKLEIIR</sequence>
<gene>
    <name evidence="1" type="ORF">SAMN04488511_108193</name>
</gene>
<dbReference type="EMBL" id="FOJM01000008">
    <property type="protein sequence ID" value="SFA49726.1"/>
    <property type="molecule type" value="Genomic_DNA"/>
</dbReference>
<evidence type="ECO:0000313" key="2">
    <source>
        <dbReference type="Proteomes" id="UP000198836"/>
    </source>
</evidence>
<dbReference type="Proteomes" id="UP000198836">
    <property type="component" value="Unassembled WGS sequence"/>
</dbReference>
<keyword evidence="2" id="KW-1185">Reference proteome</keyword>
<protein>
    <submittedName>
        <fullName evidence="1">Uncharacterized protein</fullName>
    </submittedName>
</protein>
<dbReference type="RefSeq" id="WP_090983682.1">
    <property type="nucleotide sequence ID" value="NZ_FOJM01000008.1"/>
</dbReference>
<organism evidence="1 2">
    <name type="scientific">Pedobacter suwonensis</name>
    <dbReference type="NCBI Taxonomy" id="332999"/>
    <lineage>
        <taxon>Bacteria</taxon>
        <taxon>Pseudomonadati</taxon>
        <taxon>Bacteroidota</taxon>
        <taxon>Sphingobacteriia</taxon>
        <taxon>Sphingobacteriales</taxon>
        <taxon>Sphingobacteriaceae</taxon>
        <taxon>Pedobacter</taxon>
    </lineage>
</organism>
<reference evidence="2" key="1">
    <citation type="submission" date="2016-10" db="EMBL/GenBank/DDBJ databases">
        <authorList>
            <person name="Varghese N."/>
            <person name="Submissions S."/>
        </authorList>
    </citation>
    <scope>NUCLEOTIDE SEQUENCE [LARGE SCALE GENOMIC DNA]</scope>
    <source>
        <strain evidence="2">DSM 18130</strain>
    </source>
</reference>
<accession>A0A1I0TFF4</accession>
<name>A0A1I0TFF4_9SPHI</name>
<dbReference type="STRING" id="332999.SAMN04488511_108193"/>